<keyword evidence="2" id="KW-1185">Reference proteome</keyword>
<dbReference type="Gene3D" id="3.30.700.10">
    <property type="entry name" value="Glycoprotein, Type 4 Pilin"/>
    <property type="match status" value="1"/>
</dbReference>
<dbReference type="SUPFAM" id="SSF54523">
    <property type="entry name" value="Pili subunits"/>
    <property type="match status" value="1"/>
</dbReference>
<evidence type="ECO:0000313" key="2">
    <source>
        <dbReference type="Proteomes" id="UP001171111"/>
    </source>
</evidence>
<dbReference type="InterPro" id="IPR045584">
    <property type="entry name" value="Pilin-like"/>
</dbReference>
<reference evidence="1 2" key="1">
    <citation type="submission" date="2023-06" db="EMBL/GenBank/DDBJ databases">
        <title>Campylobacter magnum sp. nov., isolated from cecal contents of domestic pigs (Sus scrofa domesticus).</title>
        <authorList>
            <person name="Papic B."/>
            <person name="Gruntar I."/>
        </authorList>
    </citation>
    <scope>NUCLEOTIDE SEQUENCE [LARGE SCALE GENOMIC DNA]</scope>
    <source>
        <strain evidence="2">34484-21</strain>
    </source>
</reference>
<protein>
    <submittedName>
        <fullName evidence="1">Type II secretion system protein</fullName>
    </submittedName>
</protein>
<dbReference type="Proteomes" id="UP001171111">
    <property type="component" value="Unassembled WGS sequence"/>
</dbReference>
<dbReference type="RefSeq" id="WP_302244451.1">
    <property type="nucleotide sequence ID" value="NZ_JAULJQ010000006.1"/>
</dbReference>
<evidence type="ECO:0000313" key="1">
    <source>
        <dbReference type="EMBL" id="MDO2409632.1"/>
    </source>
</evidence>
<sequence>MKKAFTLVELLFVMVVLAIIAGVGTDILRSLFDNYAVTAQIHRLESVANNAADMIATRLEKRVPQTTAIETTGTNYQPLLAINAQSGKLVFFRKAYELERNFISFISAKKGGVSAPRTSGFISELETTTTENGGKFADKVEFLSKDTAGLDLNDYELFFSNDSSLLYENKSNHFERYYSGKKSFAYQCTQGTLEFKEGEDKFILERSGCPASTSTIVRPSMAALIHKYYLSKEIDKIYLENKNLYLETCDIKGACKKSLLAPNVSTFRFSALGSDPNIASTIVFKLCLVENEGKDNEAEACQSRIVR</sequence>
<accession>A0ABT8TCP2</accession>
<proteinExistence type="predicted"/>
<dbReference type="InterPro" id="IPR012902">
    <property type="entry name" value="N_methyl_site"/>
</dbReference>
<dbReference type="EMBL" id="JAULJQ010000006">
    <property type="protein sequence ID" value="MDO2409632.1"/>
    <property type="molecule type" value="Genomic_DNA"/>
</dbReference>
<dbReference type="Pfam" id="PF07963">
    <property type="entry name" value="N_methyl"/>
    <property type="match status" value="1"/>
</dbReference>
<gene>
    <name evidence="1" type="ORF">Q2362_05905</name>
</gene>
<organism evidence="1 2">
    <name type="scientific">Campylobacter magnus</name>
    <dbReference type="NCBI Taxonomy" id="3026462"/>
    <lineage>
        <taxon>Bacteria</taxon>
        <taxon>Pseudomonadati</taxon>
        <taxon>Campylobacterota</taxon>
        <taxon>Epsilonproteobacteria</taxon>
        <taxon>Campylobacterales</taxon>
        <taxon>Campylobacteraceae</taxon>
        <taxon>Campylobacter</taxon>
    </lineage>
</organism>
<dbReference type="NCBIfam" id="TIGR02532">
    <property type="entry name" value="IV_pilin_GFxxxE"/>
    <property type="match status" value="1"/>
</dbReference>
<name>A0ABT8TCP2_9BACT</name>
<comment type="caution">
    <text evidence="1">The sequence shown here is derived from an EMBL/GenBank/DDBJ whole genome shotgun (WGS) entry which is preliminary data.</text>
</comment>